<dbReference type="PANTHER" id="PTHR23169:SF24">
    <property type="entry name" value="DYSTONIN"/>
    <property type="match status" value="1"/>
</dbReference>
<dbReference type="SMART" id="SM00033">
    <property type="entry name" value="CH"/>
    <property type="match status" value="2"/>
</dbReference>
<dbReference type="Gene3D" id="1.20.58.60">
    <property type="match status" value="29"/>
</dbReference>
<feature type="coiled-coil region" evidence="17">
    <location>
        <begin position="4113"/>
        <end position="4140"/>
    </location>
</feature>
<dbReference type="Pfam" id="PF21097">
    <property type="entry name" value="SR_plectin_7"/>
    <property type="match status" value="1"/>
</dbReference>
<dbReference type="Gene3D" id="3.30.920.20">
    <property type="entry name" value="Gas2-like domain"/>
    <property type="match status" value="1"/>
</dbReference>
<evidence type="ECO:0000256" key="1">
    <source>
        <dbReference type="ARBA" id="ARBA00004236"/>
    </source>
</evidence>
<reference evidence="24" key="1">
    <citation type="submission" date="2025-08" db="UniProtKB">
        <authorList>
            <consortium name="RefSeq"/>
        </authorList>
    </citation>
    <scope>IDENTIFICATION</scope>
    <source>
        <tissue evidence="24">Blood</tissue>
    </source>
</reference>
<dbReference type="InterPro" id="IPR043197">
    <property type="entry name" value="Plakin"/>
</dbReference>
<keyword evidence="15" id="KW-0966">Cell projection</keyword>
<feature type="coiled-coil region" evidence="17">
    <location>
        <begin position="4376"/>
        <end position="4403"/>
    </location>
</feature>
<dbReference type="Pfam" id="PF13499">
    <property type="entry name" value="EF-hand_7"/>
    <property type="match status" value="1"/>
</dbReference>
<dbReference type="InterPro" id="IPR041615">
    <property type="entry name" value="Desmoplakin_SH3"/>
</dbReference>
<keyword evidence="23" id="KW-1185">Reference proteome</keyword>
<dbReference type="CDD" id="cd21236">
    <property type="entry name" value="CH_DYST_rpt1"/>
    <property type="match status" value="1"/>
</dbReference>
<feature type="coiled-coil region" evidence="17">
    <location>
        <begin position="12"/>
        <end position="39"/>
    </location>
</feature>
<keyword evidence="9" id="KW-0479">Metal-binding</keyword>
<evidence type="ECO:0000256" key="13">
    <source>
        <dbReference type="ARBA" id="ARBA00023203"/>
    </source>
</evidence>
<keyword evidence="11" id="KW-0106">Calcium</keyword>
<dbReference type="PANTHER" id="PTHR23169">
    <property type="entry name" value="ENVOPLAKIN"/>
    <property type="match status" value="1"/>
</dbReference>
<dbReference type="InterPro" id="IPR036534">
    <property type="entry name" value="GAR_dom_sf"/>
</dbReference>
<keyword evidence="13" id="KW-0009">Actin-binding</keyword>
<evidence type="ECO:0000256" key="11">
    <source>
        <dbReference type="ARBA" id="ARBA00022837"/>
    </source>
</evidence>
<evidence type="ECO:0000313" key="24">
    <source>
        <dbReference type="RefSeq" id="XP_070442438.1"/>
    </source>
</evidence>
<comment type="subcellular location">
    <subcellularLocation>
        <location evidence="1">Cell membrane</location>
    </subcellularLocation>
    <subcellularLocation>
        <location evidence="3">Cell projection</location>
    </subcellularLocation>
    <subcellularLocation>
        <location evidence="2">Cytoplasm</location>
        <location evidence="2">Cytoskeleton</location>
    </subcellularLocation>
</comment>
<keyword evidence="7" id="KW-0597">Phosphoprotein</keyword>
<dbReference type="RefSeq" id="XP_070442438.1">
    <property type="nucleotide sequence ID" value="XM_070586337.1"/>
</dbReference>
<evidence type="ECO:0000256" key="3">
    <source>
        <dbReference type="ARBA" id="ARBA00004316"/>
    </source>
</evidence>
<evidence type="ECO:0000256" key="15">
    <source>
        <dbReference type="ARBA" id="ARBA00023273"/>
    </source>
</evidence>
<feature type="coiled-coil region" evidence="17">
    <location>
        <begin position="1418"/>
        <end position="1448"/>
    </location>
</feature>
<dbReference type="SMART" id="SM00054">
    <property type="entry name" value="EFh"/>
    <property type="match status" value="2"/>
</dbReference>
<dbReference type="InterPro" id="IPR018159">
    <property type="entry name" value="Spectrin/alpha-actinin"/>
</dbReference>
<feature type="domain" description="Calponin-homology (CH)" evidence="20">
    <location>
        <begin position="35"/>
        <end position="138"/>
    </location>
</feature>
<dbReference type="PROSITE" id="PS00018">
    <property type="entry name" value="EF_HAND_1"/>
    <property type="match status" value="2"/>
</dbReference>
<dbReference type="SUPFAM" id="SSF46966">
    <property type="entry name" value="Spectrin repeat"/>
    <property type="match status" value="28"/>
</dbReference>
<name>A0ABM4LPS3_EQUPR</name>
<feature type="coiled-coil region" evidence="17">
    <location>
        <begin position="2976"/>
        <end position="3003"/>
    </location>
</feature>
<dbReference type="CDD" id="cd00176">
    <property type="entry name" value="SPEC"/>
    <property type="match status" value="16"/>
</dbReference>
<dbReference type="InterPro" id="IPR018247">
    <property type="entry name" value="EF_Hand_1_Ca_BS"/>
</dbReference>
<dbReference type="Pfam" id="PF18373">
    <property type="entry name" value="Spectrin_2"/>
    <property type="match status" value="1"/>
</dbReference>
<evidence type="ECO:0000256" key="2">
    <source>
        <dbReference type="ARBA" id="ARBA00004245"/>
    </source>
</evidence>
<dbReference type="Pfam" id="PF00435">
    <property type="entry name" value="Spectrin"/>
    <property type="match status" value="21"/>
</dbReference>
<dbReference type="InterPro" id="IPR001715">
    <property type="entry name" value="CH_dom"/>
</dbReference>
<keyword evidence="14" id="KW-0206">Cytoskeleton</keyword>
<evidence type="ECO:0000256" key="18">
    <source>
        <dbReference type="SAM" id="MobiDB-lite"/>
    </source>
</evidence>
<dbReference type="Gene3D" id="1.10.418.10">
    <property type="entry name" value="Calponin-like domain"/>
    <property type="match status" value="2"/>
</dbReference>
<dbReference type="Pfam" id="PF17902">
    <property type="entry name" value="SH3_10"/>
    <property type="match status" value="1"/>
</dbReference>
<feature type="domain" description="EF-hand" evidence="21">
    <location>
        <begin position="5116"/>
        <end position="5151"/>
    </location>
</feature>
<evidence type="ECO:0000256" key="9">
    <source>
        <dbReference type="ARBA" id="ARBA00022723"/>
    </source>
</evidence>
<dbReference type="InterPro" id="IPR036872">
    <property type="entry name" value="CH_dom_sf"/>
</dbReference>
<dbReference type="GeneID" id="103547841"/>
<evidence type="ECO:0000259" key="22">
    <source>
        <dbReference type="PROSITE" id="PS51460"/>
    </source>
</evidence>
<dbReference type="CDD" id="cd21239">
    <property type="entry name" value="CH_DYST_rpt2"/>
    <property type="match status" value="1"/>
</dbReference>
<evidence type="ECO:0000259" key="19">
    <source>
        <dbReference type="PROSITE" id="PS50002"/>
    </source>
</evidence>
<feature type="coiled-coil region" evidence="17">
    <location>
        <begin position="1504"/>
        <end position="1531"/>
    </location>
</feature>
<feature type="coiled-coil region" evidence="17">
    <location>
        <begin position="2477"/>
        <end position="2504"/>
    </location>
</feature>
<evidence type="ECO:0000256" key="8">
    <source>
        <dbReference type="ARBA" id="ARBA00022701"/>
    </source>
</evidence>
<organism evidence="23 24">
    <name type="scientific">Equus przewalskii</name>
    <name type="common">Przewalski's horse</name>
    <name type="synonym">Equus caballus przewalskii</name>
    <dbReference type="NCBI Taxonomy" id="9798"/>
    <lineage>
        <taxon>Eukaryota</taxon>
        <taxon>Metazoa</taxon>
        <taxon>Chordata</taxon>
        <taxon>Craniata</taxon>
        <taxon>Vertebrata</taxon>
        <taxon>Euteleostomi</taxon>
        <taxon>Mammalia</taxon>
        <taxon>Eutheria</taxon>
        <taxon>Laurasiatheria</taxon>
        <taxon>Perissodactyla</taxon>
        <taxon>Equidae</taxon>
        <taxon>Equus</taxon>
    </lineage>
</organism>
<keyword evidence="10" id="KW-0677">Repeat</keyword>
<dbReference type="Pfam" id="PF21019">
    <property type="entry name" value="Spectrin_3"/>
    <property type="match status" value="1"/>
</dbReference>
<dbReference type="InterPro" id="IPR049538">
    <property type="entry name" value="PCN-like_spectrin-like_rpt"/>
</dbReference>
<feature type="domain" description="SH3" evidence="19">
    <location>
        <begin position="887"/>
        <end position="944"/>
    </location>
</feature>
<dbReference type="Gene3D" id="1.10.238.10">
    <property type="entry name" value="EF-hand"/>
    <property type="match status" value="1"/>
</dbReference>
<evidence type="ECO:0000256" key="16">
    <source>
        <dbReference type="PROSITE-ProRule" id="PRU00192"/>
    </source>
</evidence>
<feature type="coiled-coil region" evidence="17">
    <location>
        <begin position="4219"/>
        <end position="4263"/>
    </location>
</feature>
<dbReference type="Pfam" id="PF21020">
    <property type="entry name" value="Spectrin_4"/>
    <property type="match status" value="1"/>
</dbReference>
<evidence type="ECO:0000256" key="12">
    <source>
        <dbReference type="ARBA" id="ARBA00023136"/>
    </source>
</evidence>
<feature type="coiled-coil region" evidence="17">
    <location>
        <begin position="4874"/>
        <end position="4901"/>
    </location>
</feature>
<keyword evidence="12" id="KW-0472">Membrane</keyword>
<protein>
    <submittedName>
        <fullName evidence="24">Dystonin isoform X32</fullName>
    </submittedName>
</protein>
<evidence type="ECO:0000256" key="5">
    <source>
        <dbReference type="ARBA" id="ARBA00022475"/>
    </source>
</evidence>
<keyword evidence="4 16" id="KW-0728">SH3 domain</keyword>
<keyword evidence="8" id="KW-0493">Microtubule</keyword>
<feature type="coiled-coil region" evidence="17">
    <location>
        <begin position="2691"/>
        <end position="2752"/>
    </location>
</feature>
<dbReference type="InterPro" id="IPR002048">
    <property type="entry name" value="EF_hand_dom"/>
</dbReference>
<evidence type="ECO:0000256" key="7">
    <source>
        <dbReference type="ARBA" id="ARBA00022553"/>
    </source>
</evidence>
<dbReference type="SMART" id="SM00243">
    <property type="entry name" value="GAS2"/>
    <property type="match status" value="1"/>
</dbReference>
<dbReference type="SMART" id="SM00150">
    <property type="entry name" value="SPEC"/>
    <property type="match status" value="32"/>
</dbReference>
<gene>
    <name evidence="24" type="primary">DST</name>
</gene>
<dbReference type="SUPFAM" id="SSF143575">
    <property type="entry name" value="GAS2 domain-like"/>
    <property type="match status" value="1"/>
</dbReference>
<dbReference type="CDD" id="cd00051">
    <property type="entry name" value="EFh"/>
    <property type="match status" value="1"/>
</dbReference>
<dbReference type="InterPro" id="IPR001452">
    <property type="entry name" value="SH3_domain"/>
</dbReference>
<feature type="compositionally biased region" description="Low complexity" evidence="18">
    <location>
        <begin position="5306"/>
        <end position="5334"/>
    </location>
</feature>
<evidence type="ECO:0000256" key="6">
    <source>
        <dbReference type="ARBA" id="ARBA00022490"/>
    </source>
</evidence>
<dbReference type="SUPFAM" id="SSF47473">
    <property type="entry name" value="EF-hand"/>
    <property type="match status" value="1"/>
</dbReference>
<keyword evidence="5" id="KW-1003">Cell membrane</keyword>
<feature type="coiled-coil region" evidence="17">
    <location>
        <begin position="2265"/>
        <end position="2292"/>
    </location>
</feature>
<dbReference type="InterPro" id="IPR011992">
    <property type="entry name" value="EF-hand-dom_pair"/>
</dbReference>
<dbReference type="InterPro" id="IPR001589">
    <property type="entry name" value="Actinin_actin-bd_CS"/>
</dbReference>
<evidence type="ECO:0000259" key="21">
    <source>
        <dbReference type="PROSITE" id="PS50222"/>
    </source>
</evidence>
<evidence type="ECO:0000256" key="17">
    <source>
        <dbReference type="SAM" id="Coils"/>
    </source>
</evidence>
<dbReference type="PROSITE" id="PS50222">
    <property type="entry name" value="EF_HAND_2"/>
    <property type="match status" value="2"/>
</dbReference>
<feature type="compositionally biased region" description="Polar residues" evidence="18">
    <location>
        <begin position="5451"/>
        <end position="5467"/>
    </location>
</feature>
<dbReference type="InterPro" id="IPR002017">
    <property type="entry name" value="Spectrin_repeat"/>
</dbReference>
<dbReference type="SUPFAM" id="SSF47576">
    <property type="entry name" value="Calponin-homology domain, CH-domain"/>
    <property type="match status" value="1"/>
</dbReference>
<feature type="coiled-coil region" evidence="17">
    <location>
        <begin position="3123"/>
        <end position="3205"/>
    </location>
</feature>
<feature type="coiled-coil region" evidence="17">
    <location>
        <begin position="734"/>
        <end position="768"/>
    </location>
</feature>
<dbReference type="Proteomes" id="UP001652662">
    <property type="component" value="Chromosome 19"/>
</dbReference>
<feature type="region of interest" description="Disordered" evidence="18">
    <location>
        <begin position="5411"/>
        <end position="5502"/>
    </location>
</feature>
<evidence type="ECO:0000256" key="4">
    <source>
        <dbReference type="ARBA" id="ARBA00022443"/>
    </source>
</evidence>
<dbReference type="PROSITE" id="PS50021">
    <property type="entry name" value="CH"/>
    <property type="match status" value="2"/>
</dbReference>
<dbReference type="PROSITE" id="PS51460">
    <property type="entry name" value="GAR"/>
    <property type="match status" value="1"/>
</dbReference>
<keyword evidence="17" id="KW-0175">Coiled coil</keyword>
<feature type="domain" description="EF-hand" evidence="21">
    <location>
        <begin position="5152"/>
        <end position="5187"/>
    </location>
</feature>
<feature type="coiled-coil region" evidence="17">
    <location>
        <begin position="1208"/>
        <end position="1242"/>
    </location>
</feature>
<evidence type="ECO:0000256" key="10">
    <source>
        <dbReference type="ARBA" id="ARBA00022737"/>
    </source>
</evidence>
<dbReference type="Gene3D" id="1.20.58.1060">
    <property type="match status" value="1"/>
</dbReference>
<dbReference type="Pfam" id="PF00307">
    <property type="entry name" value="CH"/>
    <property type="match status" value="2"/>
</dbReference>
<dbReference type="PROSITE" id="PS50002">
    <property type="entry name" value="SH3"/>
    <property type="match status" value="1"/>
</dbReference>
<evidence type="ECO:0000259" key="20">
    <source>
        <dbReference type="PROSITE" id="PS50021"/>
    </source>
</evidence>
<dbReference type="InterPro" id="IPR041573">
    <property type="entry name" value="Desmoplakin_Spectrin-like"/>
</dbReference>
<feature type="domain" description="GAR" evidence="22">
    <location>
        <begin position="5192"/>
        <end position="5270"/>
    </location>
</feature>
<feature type="compositionally biased region" description="Low complexity" evidence="18">
    <location>
        <begin position="5422"/>
        <end position="5436"/>
    </location>
</feature>
<dbReference type="InterPro" id="IPR003108">
    <property type="entry name" value="GAR_dom"/>
</dbReference>
<dbReference type="Pfam" id="PF02187">
    <property type="entry name" value="GAS2"/>
    <property type="match status" value="1"/>
</dbReference>
<feature type="region of interest" description="Disordered" evidence="18">
    <location>
        <begin position="5361"/>
        <end position="5380"/>
    </location>
</feature>
<accession>A0ABM4LPS3</accession>
<evidence type="ECO:0000313" key="23">
    <source>
        <dbReference type="Proteomes" id="UP001652662"/>
    </source>
</evidence>
<sequence>MAGYLSPAAYLYVEEQEYLQAYEDVLERYKDERDKVQKKTFTKWINQHLMKVRKHVNDLYEDLRDGHNLISLLEVLSGDTLPREKGRMRFHRLQNVQIALDYLKRRQVKLVNIRNDDITDGNPKLTLGLIWTIILHFQISDIHVTGESEDMSAKERLLLWTQQATEGYAGIRCENFTTCWRDGKLFNAIIHKYRPDLIDMNTVAVQSNLANLEHAFYVAEKIGVIRLLDPEDVDVSSPDEKSVITYVSSLYDAFPKVPEGGEGISANDVEVKWIEYQNMVNYLIQWIRHHVTTMSERTFPNNPVELKALYNQYLQFKETEIPPKETEKSKIKRLYKLLEIWIEFGRIKLLQGYHPNDIEKEWGKLIIAMLEREKALRPEVERLEMLQQIANRVQRDSVVCEDKLMLARNALQADSKRLESGVQFQNEAEIAGYILECENLLRQHVIDVQILIDGKYYQADQLVQRVAKLRDEIMALRNECSSVYSKGRLLTTEQTKLMISGITQSLNSGFAQTLNPNLSSGLTQSLTPSLTPSSVTSGLSSGLTSRLTPSVTPAYTPGFPSGLVPNFSSGVETNSLQTLKLMQIRKPLLKSSLLDQNLTEEEVNMKFVQDLLNWVDEMQVQLDRTEWGSDLPSVESHLENHKNVHRAIEEFESSLKEAKISEIQMTAPLKLTYAEKLHRLESQYAKLLNTSRNQERHLDTLHNFVTRATSELIWLNEKEEEEVAYDWSERNTNIARKKDYHAELMRELDQKEENIKSVQEIAEQLLLENHPARLTIEAYRAAMQTQWSWVLQLCQCVEQHIKENTAYFEFFNDAKEATDYLRNLKDAIQRKYSCDRSSSIHKLEDLVQESMEEKEELLQYKSTVASLMGRAKTIIQLKPRNSDCPLKTSIPIKAICDYRQIEITIYKDDECVLANNSHRAKWKVISPTGNEAMVPSVCFTVPPPNKEAVDFANRIEQQYQSVLTLWHESHINMKSVVSWHYLINEIDRIRASNVASIKTMLPGEHQQVLSNLQSRFEDFLEDSQESQIFSGSDITQLEKEVNVCKQYYQELLKSAEREEREESVYNLYISEVRNIRLRLESCEDRLTGQIRTPLERDDLHESVFRITEQEKLKKELERLKDDLGTITNKCEEFFSQAAASPSVPTLRSELSVVIQNMNQVHSMSSTYMDKLKTVNLVLKNTQAAEALVKLYETKLCEEETVIADKNNIKNLISTLKQWRSEVDEKREVFHALEDELQKAKAISDEMFKTYKERDLDFDWHKEKADQLVERWQNVHVQIDNRLRDLEGIGKSLKYYRDAYHPLDDWIQQVETTQKKIQESQPENSKTLATQLNQQKMLVSEIEMKQSKMDECQKYAEQYSTTVKDYELQTMTYRAMVDSQQKSPVKRRRMQSSADLIIQEFMDLRTRYTALVTLMTQYIKFAGDSLKRLEEEEKSLEEEKKEHVEKAKELQKWVSNISKTLRDGEKAGKSTFSKHKISSEEISTKKEQLSEALQTMQLFLAKHGDKMTDEERNELEKQVKTLQESYNLFSSEYLKQLQESQTLGDVNVEEKIVAERQQEYKEKLQGICDLLTQTENRLIGHQEAFVIGDGTAELQKYQSKQEELQKDMQGSAQALAEIVKNTENFLKENGEKLSLEDKALIEQKLNEAKIKCEQLNLKAEQSKKELDKVVKTAIKEETEKVAAVKQLEESKTKIENLLDWLSNVDKDSERAGIKEKQVIEQNGSHFQEGDGKLAIGEEDEVNGNLLETEVDGQVGTTEENLNQQYQKVKAQHEKIVSQHQAVLLATQSAQALLEKQGHYLAPEEKEKLQKNMKELKAHYETALAASEKKMKLTHSLQEELEKFDADYSEFEHWLQQSEQELENLEAGADDFSGLMTKLKRQKSFSEDVISHKGDLRYITISGNRVLEAAKSCSRRDGGKAGQDALDTSATHREVQSKLDHAADRFRALYTKCNVLGNNLKDLVDKYQHYEETSCGLLSGLQAFEVTASKHLSEPIAVDPKNLQRQLEETKALQGQISSQQVAVEKLKKTAEVLLDARGSLLPAKNDIQKTLDDIVGRYDDLSKSVNERNEKLQITLTRSLSVQDGLDEMLDWMGSVESSLKEQGQVPLNSAALQDIISKNIMLEQDIAGRQSSVNAMNEKVKKFMETTDPSTASSLQAKMKDLSARFSEASHKHKEKLAKMEELKTKVELFENLSEKLHTFLETKTQALTEADVPGKDVTELSQYMQESTSEFLEHKKDLEVLQSLLTEVSSHGLPGDKALVFEKTNNLSKKFKEMEDTIKEKKEAVSSCQEQMDAFQVLVKSLKSWIQETTERVPIVQPSFGAEDLGKSLEETKKLQEKWSLKTQEIQKVNNSGISLCNLISAVTTPAKAIAAVKSGGVILNGEGTAADTQEILANKGLTSIKKEMTDINHGYEDLGLLLKDKIAELNTKLTKLQKAQEESSAMMQWLQKMNKTATTWHQAPTPTDAEAVKTQVEQNKSFEAELKQNANKVQELKDKLTELLEENPDAPEAPKWKRMLTEIDSKWGELNQLTVDRQQKLEESSNNLTRFQTVEAQLKQWLVEKELMVSVLGPLSIDPNMLNTQKQQVQILLQEFDTRKPQYEQLTAAGQGILARPGEHPSFHGIVKEQLAAVTQKWDSLTGQLRDRCDWIDQAIVKSTQYQSLLRILSSKLGDLDSRLSSSMAGSSHPDAMNQQLETAQKMKQEIEQEKQQIKEAQALCEELSALVKEEYLKAELSRQLEAILKLSKDIEQKAENHVQHLQSACASSHQFQKMSQDFQAWLDTKREEQNKSHPISARLDVLESLLKDQKDFSKTLTAQSSIYEKTIAEGENLLLKTQGSEKAALQLQLNTIKTNWDGFNKQVREREDKIKDSLEKALKYKEHVETLRPWIDKCQDDLEDIRFCLDPAETENSIAKLKSLQKEMDQHFGMVELLNNAANSLLSVCEIDKEVVTDENKSLIQKVDMVTEQLHSKKFSLENMAQKFKEFQEVSKEAKRQLQCAKEQLDVHDSLGPQAYSNKHLTMLQTQQKSLQTLKPQVDLAKGLAQDLVVEASDSKGTSDVLLQAETLAQEHSALSEQVDEKCSFLETKLQGIGHFQNTIREMFSQFAEFDDELDSMAPVGRDVETLQKQKEAIKAFLKKLEALIASNDNANKTCKMMLATEETSPDLVGIKRDLEALSKQCNKLLDRARAREEQVEGALERLEEFYSKLKAFSTLLQKAEEHEESQGPVGMETETINQQLDVFKVFQKEEIEPLQIKQQDVNWLGQGLIQSASKNTSTQRLEHDLDDVNARWKTLNKKVAQRAAQLQEALLHCGRFQDALESLLSWMADTEELVANQKPPSAEFKVVKAQIQEQKLLQRLLDDRRSTVEVIKREGEKIAATAEPADKVKILKQLSLLDSRWEALLNKAETRNRQLEGISVVAQQFHETLEPLNEWLTTIEKRLANCEPIGTQASKLEEQIAQHKALEDDIINHNKHLHQAVSIGQSLKVLSSREDKDMVQNKLDFSQVWYIEMQEKSHSRSELLQQALCNAKIFGEDEVELMNWLNEVHDKLSKLSVQDCSPEGLWKQQAELRILQEDILLRKENVDQALLNGLELLKQTTGDEVLIIQDKLEAIKARYKDITKLSTDVAKTLDQALQLARRLHSTHEELCAWLDRVEVELLSYETQVLKGEAASEAQVRQKELKKEAKNRKAVLDSLNEVSGALLELVPWRAREGLEKMVAEDNDRYRLVNDTITQKVEEIDAALLRSQQFDQAADAELSWITETEKKLMSLGDIRLEQDQTSAQLQVQKTFTMEILRHKDIIDELVKSGHKIMTTCSEEEKQSMKKKLDKVLKNYDTICQVNSERYLQLERAQSLVSQFWETYEELWPWLTETQRIISQLPAPALEYETLRQQQEEHRQLRELIAEHKPHIDKMNKTGPQLLELSPGEGFSIQEKYVAADTLYSQIKEDVKKRAVALDEAISQSTQFHDKIDQILESLERIVERLRQPPSISAEVEKIKEQISENKNVSVDMEKLQPLYETLKQRGEEMIARSGGTDKDISAKAVQDKLDQMVFIWENIHTLVEEREAKLLDVMELAEKFWCDHMSLVVTTKDTQDFIRDLEDPGIDPSVVKQQQEAAEAIREEIDGLQEELDMVINLGSELIAACGEPDKPIVKKSIDELNSAWDSLNKAWKDRVDRLEEAMQAAVQYQDGLQAIFDWVDIAGGKLASMSPIGTDLETVKQQIEELKQFKTEAYQQQIEMERLNHQAELLLKKVTEESDKHTVQDPLMELKLIWDSLDERIINRQHKLEGALLALGQFQHALDELLTWLTHTEGLLSEQKPVGGDPKVIEIELAKHHVLQNDVLAHQSTVEAVNKAGNDLIESSAGEEASNLHNKLEALNQRWQNVLEKTEQRKQQLDGALRQAKGFHGEIEDLQQWLTDTERHLLASKPLGGLPETAREQLNAHMEICAAFDVKEETYKSLMQKGQQMLARCPKSAETNIDQDINNLKEKWESVETKLNERKTKLEEALNLAMEFHNSLQDFINWLTQAEQTLNVASRPSLILDTVLFQIDEHKVFANEVNSHRDQIIELDKTGTHLKYFSQKQDVVLIKNLLISVQSRWEKVVQRLVERGRSLDEARKRAKQFHEAWSKLMEWLEESEKSLDSELEIANDPDKIKTQLAQHKEFQKSLGAKHSVYDTTNRTGRSLKEKTSLADDNLKLDDMLSELRDKWDTICGKSVERQNKLEEALLFSGQFTDALQALIDWLYRVEPQLAEDQPVHGDIDLVMNLIDNHKAFQKELGKRTSSVQALKRSARELIEGSRDDSSWVKVQMQELSTRWETVCALSVSKQTRLEAALRQAEEFHSVVHALLEWLAEAEQTLRFHGVLPDDEDALRTLIEQHKEFMKKLEEKRAALNKATSMGDAVLAICHPDSITTIKHWITIIRARFEEVLAWAKQHQQRLASALAGLIAKQELLEALLAWLQWAETTLSEKDKEVIPQEIEEVKALIAEHQTFMEEMTRKQPDVDKVTKTYKRRAADPSSLQSHIPVLDKGRAGRKRFPASSLYPSGSQTQIETKNPRVNLLVSKWQQVWLLALERRRKLNDALDRLEELREFANFDFDIWRKKYMRWMNHKKSRVMDFFRRIDKDQDGKITRQEFIDGILSSKFPTSRLEMSAVADIFDRDGDGYIDYYEFVAALHPNKDAYKPVTDADKIEDEVTRQVAKCKCAKRFQVEQIGDNKYRFFLGNQFGDSQQLRLVRILRSTVMVRVGGGWMALDEFLVKNDPCRAKGRTNMELREKFILADGASQGMAAFRPRGRRSRPSSRGASPNRSTSVSSQAAQAASPQVPATSTPKILHPLTRNYGKPWLTNSKMSTPCKPAECSDLSVPSAEGTPIQGSKLRLPGYLSGKGFHSGDDSGLITTAAARVRTQFADPKRTPSRPGSRAGSKAGSRASSRRGSDASDFDISEIQSVCSDVETVPQTHRPTPRAGSRPSTAKPSKIPTPQRKSPARKLDKSSKR</sequence>
<feature type="region of interest" description="Disordered" evidence="18">
    <location>
        <begin position="5294"/>
        <end position="5344"/>
    </location>
</feature>
<proteinExistence type="predicted"/>
<keyword evidence="6" id="KW-0963">Cytoplasm</keyword>
<feature type="coiled-coil region" evidence="17">
    <location>
        <begin position="1637"/>
        <end position="1671"/>
    </location>
</feature>
<dbReference type="Gene3D" id="2.30.30.40">
    <property type="entry name" value="SH3 Domains"/>
    <property type="match status" value="1"/>
</dbReference>
<dbReference type="PROSITE" id="PS00019">
    <property type="entry name" value="ACTININ_1"/>
    <property type="match status" value="1"/>
</dbReference>
<feature type="domain" description="Calponin-homology (CH)" evidence="20">
    <location>
        <begin position="151"/>
        <end position="255"/>
    </location>
</feature>
<evidence type="ECO:0000256" key="14">
    <source>
        <dbReference type="ARBA" id="ARBA00023212"/>
    </source>
</evidence>
<dbReference type="PROSITE" id="PS00020">
    <property type="entry name" value="ACTININ_2"/>
    <property type="match status" value="1"/>
</dbReference>